<reference evidence="4" key="1">
    <citation type="submission" date="2016-10" db="EMBL/GenBank/DDBJ databases">
        <authorList>
            <person name="Varghese N."/>
            <person name="Submissions S."/>
        </authorList>
    </citation>
    <scope>NUCLEOTIDE SEQUENCE [LARGE SCALE GENOMIC DNA]</scope>
    <source>
        <strain evidence="4">CGMCC 1.7655</strain>
    </source>
</reference>
<feature type="domain" description="UspA" evidence="2">
    <location>
        <begin position="156"/>
        <end position="279"/>
    </location>
</feature>
<gene>
    <name evidence="3" type="ORF">SAMN04487971_105208</name>
</gene>
<dbReference type="RefSeq" id="WP_090754403.1">
    <property type="nucleotide sequence ID" value="NZ_FNGE01000005.1"/>
</dbReference>
<organism evidence="3 4">
    <name type="scientific">Paracoccus chinensis</name>
    <dbReference type="NCBI Taxonomy" id="525640"/>
    <lineage>
        <taxon>Bacteria</taxon>
        <taxon>Pseudomonadati</taxon>
        <taxon>Pseudomonadota</taxon>
        <taxon>Alphaproteobacteria</taxon>
        <taxon>Rhodobacterales</taxon>
        <taxon>Paracoccaceae</taxon>
        <taxon>Paracoccus</taxon>
    </lineage>
</organism>
<dbReference type="PANTHER" id="PTHR46268:SF15">
    <property type="entry name" value="UNIVERSAL STRESS PROTEIN HP_0031"/>
    <property type="match status" value="1"/>
</dbReference>
<dbReference type="Pfam" id="PF00582">
    <property type="entry name" value="Usp"/>
    <property type="match status" value="1"/>
</dbReference>
<dbReference type="STRING" id="525640.SAMN04487971_105208"/>
<protein>
    <submittedName>
        <fullName evidence="3">Universal stress protein family protein</fullName>
    </submittedName>
</protein>
<dbReference type="InterPro" id="IPR006016">
    <property type="entry name" value="UspA"/>
</dbReference>
<dbReference type="SUPFAM" id="SSF52402">
    <property type="entry name" value="Adenine nucleotide alpha hydrolases-like"/>
    <property type="match status" value="2"/>
</dbReference>
<dbReference type="AlphaFoldDB" id="A0A1G9GU02"/>
<evidence type="ECO:0000313" key="3">
    <source>
        <dbReference type="EMBL" id="SDL04025.1"/>
    </source>
</evidence>
<evidence type="ECO:0000256" key="1">
    <source>
        <dbReference type="ARBA" id="ARBA00008791"/>
    </source>
</evidence>
<dbReference type="PANTHER" id="PTHR46268">
    <property type="entry name" value="STRESS RESPONSE PROTEIN NHAX"/>
    <property type="match status" value="1"/>
</dbReference>
<dbReference type="CDD" id="cd00293">
    <property type="entry name" value="USP-like"/>
    <property type="match status" value="1"/>
</dbReference>
<evidence type="ECO:0000313" key="4">
    <source>
        <dbReference type="Proteomes" id="UP000199555"/>
    </source>
</evidence>
<sequence>MGYKTILTVITQAGQTAQLEAAVALARREDAHLEVFAVGVDHTQTGYYYAGASAYVFQEAIDRAMAAAEALETGIRAELAPEDIRWSVESAVAQMGGVSTLIAMRARFADLVVLAKPYGPKAAPDAEAVLEASLFEGGAPVLVLPHENVAVETLGKRVLVAWNQSDEALHAIRRALPVLKAAEAVEIAVVDPSPYSPEGSDPGGKLCQMLTRHGVKAEIAVLAKTLPTVTEVLNRRAAESGADMLVMGAYSKSRLREAIMGGATRHMLERATLPVLMAR</sequence>
<proteinExistence type="inferred from homology"/>
<evidence type="ECO:0000259" key="2">
    <source>
        <dbReference type="Pfam" id="PF00582"/>
    </source>
</evidence>
<name>A0A1G9GU02_9RHOB</name>
<keyword evidence="4" id="KW-1185">Reference proteome</keyword>
<dbReference type="PRINTS" id="PR01438">
    <property type="entry name" value="UNVRSLSTRESS"/>
</dbReference>
<comment type="similarity">
    <text evidence="1">Belongs to the universal stress protein A family.</text>
</comment>
<dbReference type="InterPro" id="IPR006015">
    <property type="entry name" value="Universal_stress_UspA"/>
</dbReference>
<dbReference type="Gene3D" id="3.40.50.12370">
    <property type="match status" value="1"/>
</dbReference>
<dbReference type="EMBL" id="FNGE01000005">
    <property type="protein sequence ID" value="SDL04025.1"/>
    <property type="molecule type" value="Genomic_DNA"/>
</dbReference>
<dbReference type="OrthoDB" id="9804721at2"/>
<accession>A0A1G9GU02</accession>
<dbReference type="Proteomes" id="UP000199555">
    <property type="component" value="Unassembled WGS sequence"/>
</dbReference>